<proteinExistence type="predicted"/>
<protein>
    <submittedName>
        <fullName evidence="1">Uncharacterized protein</fullName>
    </submittedName>
</protein>
<evidence type="ECO:0000313" key="2">
    <source>
        <dbReference type="Proteomes" id="UP000434957"/>
    </source>
</evidence>
<accession>A0A6A4FRW6</accession>
<name>A0A6A4FRW6_9STRA</name>
<gene>
    <name evidence="1" type="ORF">PR003_g2745</name>
</gene>
<evidence type="ECO:0000313" key="1">
    <source>
        <dbReference type="EMBL" id="KAE9355622.1"/>
    </source>
</evidence>
<organism evidence="1 2">
    <name type="scientific">Phytophthora rubi</name>
    <dbReference type="NCBI Taxonomy" id="129364"/>
    <lineage>
        <taxon>Eukaryota</taxon>
        <taxon>Sar</taxon>
        <taxon>Stramenopiles</taxon>
        <taxon>Oomycota</taxon>
        <taxon>Peronosporomycetes</taxon>
        <taxon>Peronosporales</taxon>
        <taxon>Peronosporaceae</taxon>
        <taxon>Phytophthora</taxon>
    </lineage>
</organism>
<dbReference type="AlphaFoldDB" id="A0A6A4FRW6"/>
<comment type="caution">
    <text evidence="1">The sequence shown here is derived from an EMBL/GenBank/DDBJ whole genome shotgun (WGS) entry which is preliminary data.</text>
</comment>
<dbReference type="EMBL" id="QXFT01000089">
    <property type="protein sequence ID" value="KAE9355622.1"/>
    <property type="molecule type" value="Genomic_DNA"/>
</dbReference>
<sequence>MEQQAATLSSKVPRTGAHTQTRSVNFLPMPLSSASCGIMVLALVHKYVGIPTRVFKLDTVTVDYVKVLRVRCLWFAMCISSIQKSDDAAASDTGAELVNAFKAIDKGINNH</sequence>
<keyword evidence="2" id="KW-1185">Reference proteome</keyword>
<dbReference type="Proteomes" id="UP000434957">
    <property type="component" value="Unassembled WGS sequence"/>
</dbReference>
<reference evidence="1 2" key="1">
    <citation type="submission" date="2018-08" db="EMBL/GenBank/DDBJ databases">
        <title>Genomic investigation of the strawberry pathogen Phytophthora fragariae indicates pathogenicity is determined by transcriptional variation in three key races.</title>
        <authorList>
            <person name="Adams T.M."/>
            <person name="Armitage A.D."/>
            <person name="Sobczyk M.K."/>
            <person name="Bates H.J."/>
            <person name="Dunwell J.M."/>
            <person name="Nellist C.F."/>
            <person name="Harrison R.J."/>
        </authorList>
    </citation>
    <scope>NUCLEOTIDE SEQUENCE [LARGE SCALE GENOMIC DNA]</scope>
    <source>
        <strain evidence="1 2">SCRP333</strain>
    </source>
</reference>